<dbReference type="RefSeq" id="WP_310837468.1">
    <property type="nucleotide sequence ID" value="NZ_JAVLSM010000006.1"/>
</dbReference>
<dbReference type="EMBL" id="JAVRAA010000013">
    <property type="protein sequence ID" value="MDT0339522.1"/>
    <property type="molecule type" value="Genomic_DNA"/>
</dbReference>
<accession>A0AAE4GCJ1</accession>
<keyword evidence="1" id="KW-0472">Membrane</keyword>
<name>A0AAE4GCJ1_9BURK</name>
<keyword evidence="1" id="KW-1133">Transmembrane helix</keyword>
<organism evidence="3">
    <name type="scientific">Herbaspirillum huttiense subsp. nephrolepidis</name>
    <dbReference type="NCBI Taxonomy" id="3075126"/>
    <lineage>
        <taxon>Bacteria</taxon>
        <taxon>Pseudomonadati</taxon>
        <taxon>Pseudomonadota</taxon>
        <taxon>Betaproteobacteria</taxon>
        <taxon>Burkholderiales</taxon>
        <taxon>Oxalobacteraceae</taxon>
        <taxon>Herbaspirillum</taxon>
    </lineage>
</organism>
<evidence type="ECO:0000259" key="2">
    <source>
        <dbReference type="Pfam" id="PF20455"/>
    </source>
</evidence>
<feature type="domain" description="DUF6708" evidence="2">
    <location>
        <begin position="119"/>
        <end position="320"/>
    </location>
</feature>
<evidence type="ECO:0000313" key="3">
    <source>
        <dbReference type="EMBL" id="MDT0339522.1"/>
    </source>
</evidence>
<sequence>MISVASVTKSNASRFTPKNPLWYEDLPKRDSGIDFNERLDSPLLDEDLNHVDENYLEISRTSSVIRGLGILVGGLFLLSVIGVFIPLLIKLRDVYFNLIPVLGLIFCVMLVGGIVAASVFALHDCLLPRDTPVRFNRNTRKIYVYEYTASLQRLKRWRTEIKIYDWDQIEAEIAKSSVFTGKTYSVRHELVLVICKPATNEVIDRISLKGNDVGVETLYQLWSYVRQFMAYGPSRIPALMTREQSVGFVKSLFHFMPYLSPTEEGRRFRSKMRWLDYPIIFLTIWFFWIWLPLGLCHYVAMKCAPEPRWPAEVDEESRRGKQKILS</sequence>
<proteinExistence type="predicted"/>
<gene>
    <name evidence="3" type="ORF">RJN63_21995</name>
</gene>
<feature type="transmembrane region" description="Helical" evidence="1">
    <location>
        <begin position="274"/>
        <end position="293"/>
    </location>
</feature>
<reference evidence="3" key="1">
    <citation type="submission" date="2023-02" db="EMBL/GenBank/DDBJ databases">
        <title>Description of Herbaspirillum huttiense subsp. nephrolepsisexaltata and Herbaspirillum huttiense subsp. lycopersicon.</title>
        <authorList>
            <person name="Poudel M."/>
            <person name="Sharma A."/>
            <person name="Goss E."/>
            <person name="Tapia J.H."/>
            <person name="Harmon C.M."/>
            <person name="Jones J.B."/>
        </authorList>
    </citation>
    <scope>NUCLEOTIDE SEQUENCE</scope>
    <source>
        <strain evidence="3">NC40101</strain>
    </source>
</reference>
<feature type="transmembrane region" description="Helical" evidence="1">
    <location>
        <begin position="95"/>
        <end position="122"/>
    </location>
</feature>
<protein>
    <recommendedName>
        <fullName evidence="2">DUF6708 domain-containing protein</fullName>
    </recommendedName>
</protein>
<dbReference type="Pfam" id="PF20455">
    <property type="entry name" value="DUF6708"/>
    <property type="match status" value="1"/>
</dbReference>
<dbReference type="InterPro" id="IPR046554">
    <property type="entry name" value="DUF6708"/>
</dbReference>
<comment type="caution">
    <text evidence="3">The sequence shown here is derived from an EMBL/GenBank/DDBJ whole genome shotgun (WGS) entry which is preliminary data.</text>
</comment>
<keyword evidence="1" id="KW-0812">Transmembrane</keyword>
<dbReference type="AlphaFoldDB" id="A0AAE4GCJ1"/>
<evidence type="ECO:0000256" key="1">
    <source>
        <dbReference type="SAM" id="Phobius"/>
    </source>
</evidence>
<feature type="transmembrane region" description="Helical" evidence="1">
    <location>
        <begin position="68"/>
        <end position="89"/>
    </location>
</feature>